<gene>
    <name evidence="2" type="ORF">H8E29_11120</name>
</gene>
<feature type="transmembrane region" description="Helical" evidence="1">
    <location>
        <begin position="21"/>
        <end position="41"/>
    </location>
</feature>
<reference evidence="2 3" key="1">
    <citation type="submission" date="2020-08" db="EMBL/GenBank/DDBJ databases">
        <title>Bridging the membrane lipid divide: bacteria of the FCB group superphylum have the potential to synthesize archaeal ether lipids.</title>
        <authorList>
            <person name="Villanueva L."/>
            <person name="Von Meijenfeldt F.A.B."/>
            <person name="Westbye A.B."/>
            <person name="Yadav S."/>
            <person name="Hopmans E.C."/>
            <person name="Dutilh B.E."/>
            <person name="Sinninghe Damste J.S."/>
        </authorList>
    </citation>
    <scope>NUCLEOTIDE SEQUENCE [LARGE SCALE GENOMIC DNA]</scope>
    <source>
        <strain evidence="2">NIOZ-UU36</strain>
    </source>
</reference>
<keyword evidence="1" id="KW-1133">Transmembrane helix</keyword>
<evidence type="ECO:0000313" key="3">
    <source>
        <dbReference type="Proteomes" id="UP000614469"/>
    </source>
</evidence>
<dbReference type="AlphaFoldDB" id="A0A8J6NI58"/>
<feature type="transmembrane region" description="Helical" evidence="1">
    <location>
        <begin position="47"/>
        <end position="69"/>
    </location>
</feature>
<evidence type="ECO:0000256" key="1">
    <source>
        <dbReference type="SAM" id="Phobius"/>
    </source>
</evidence>
<keyword evidence="1" id="KW-0472">Membrane</keyword>
<dbReference type="EMBL" id="JACNJN010000123">
    <property type="protein sequence ID" value="MBC8335811.1"/>
    <property type="molecule type" value="Genomic_DNA"/>
</dbReference>
<sequence length="70" mass="7805">MKKILSAFLDWLSGFLAPRKGLIPLIGMGLIFLNLLIQFIFPNGWLATTNLFLHFGLLAAIFGLMLAWAL</sequence>
<keyword evidence="1" id="KW-0812">Transmembrane</keyword>
<evidence type="ECO:0000313" key="2">
    <source>
        <dbReference type="EMBL" id="MBC8335811.1"/>
    </source>
</evidence>
<accession>A0A8J6NI58</accession>
<dbReference type="Proteomes" id="UP000614469">
    <property type="component" value="Unassembled WGS sequence"/>
</dbReference>
<protein>
    <submittedName>
        <fullName evidence="2">Uncharacterized protein</fullName>
    </submittedName>
</protein>
<comment type="caution">
    <text evidence="2">The sequence shown here is derived from an EMBL/GenBank/DDBJ whole genome shotgun (WGS) entry which is preliminary data.</text>
</comment>
<proteinExistence type="predicted"/>
<name>A0A8J6NI58_9CHLR</name>
<organism evidence="2 3">
    <name type="scientific">Candidatus Desulfolinea nitratireducens</name>
    <dbReference type="NCBI Taxonomy" id="2841698"/>
    <lineage>
        <taxon>Bacteria</taxon>
        <taxon>Bacillati</taxon>
        <taxon>Chloroflexota</taxon>
        <taxon>Anaerolineae</taxon>
        <taxon>Anaerolineales</taxon>
        <taxon>Anaerolineales incertae sedis</taxon>
        <taxon>Candidatus Desulfolinea</taxon>
    </lineage>
</organism>